<dbReference type="Pfam" id="PF00201">
    <property type="entry name" value="UDPGT"/>
    <property type="match status" value="1"/>
</dbReference>
<dbReference type="OrthoDB" id="274765at2759"/>
<comment type="similarity">
    <text evidence="1">Belongs to the UDP-glycosyltransferase family.</text>
</comment>
<evidence type="ECO:0000313" key="4">
    <source>
        <dbReference type="EMBL" id="CAB3238622.1"/>
    </source>
</evidence>
<evidence type="ECO:0000313" key="5">
    <source>
        <dbReference type="Proteomes" id="UP000494256"/>
    </source>
</evidence>
<dbReference type="CDD" id="cd03784">
    <property type="entry name" value="GT1_Gtf-like"/>
    <property type="match status" value="1"/>
</dbReference>
<comment type="caution">
    <text evidence="4">The sequence shown here is derived from an EMBL/GenBank/DDBJ whole genome shotgun (WGS) entry which is preliminary data.</text>
</comment>
<dbReference type="Gene3D" id="3.40.50.2000">
    <property type="entry name" value="Glycogen Phosphorylase B"/>
    <property type="match status" value="1"/>
</dbReference>
<dbReference type="PANTHER" id="PTHR48043">
    <property type="entry name" value="EG:EG0003.4 PROTEIN-RELATED"/>
    <property type="match status" value="1"/>
</dbReference>
<dbReference type="GO" id="GO:0008194">
    <property type="term" value="F:UDP-glycosyltransferase activity"/>
    <property type="evidence" value="ECO:0007669"/>
    <property type="project" value="InterPro"/>
</dbReference>
<dbReference type="Proteomes" id="UP000494256">
    <property type="component" value="Unassembled WGS sequence"/>
</dbReference>
<dbReference type="AlphaFoldDB" id="A0A8S1A2L4"/>
<dbReference type="PANTHER" id="PTHR48043:SF159">
    <property type="entry name" value="EG:EG0003.4 PROTEIN-RELATED"/>
    <property type="match status" value="1"/>
</dbReference>
<organism evidence="4 5">
    <name type="scientific">Arctia plantaginis</name>
    <name type="common">Wood tiger moth</name>
    <name type="synonym">Phalaena plantaginis</name>
    <dbReference type="NCBI Taxonomy" id="874455"/>
    <lineage>
        <taxon>Eukaryota</taxon>
        <taxon>Metazoa</taxon>
        <taxon>Ecdysozoa</taxon>
        <taxon>Arthropoda</taxon>
        <taxon>Hexapoda</taxon>
        <taxon>Insecta</taxon>
        <taxon>Pterygota</taxon>
        <taxon>Neoptera</taxon>
        <taxon>Endopterygota</taxon>
        <taxon>Lepidoptera</taxon>
        <taxon>Glossata</taxon>
        <taxon>Ditrysia</taxon>
        <taxon>Noctuoidea</taxon>
        <taxon>Erebidae</taxon>
        <taxon>Arctiinae</taxon>
        <taxon>Arctia</taxon>
    </lineage>
</organism>
<reference evidence="4 5" key="1">
    <citation type="submission" date="2020-04" db="EMBL/GenBank/DDBJ databases">
        <authorList>
            <person name="Wallbank WR R."/>
            <person name="Pardo Diaz C."/>
            <person name="Kozak K."/>
            <person name="Martin S."/>
            <person name="Jiggins C."/>
            <person name="Moest M."/>
            <person name="Warren A I."/>
            <person name="Byers J.R.P. K."/>
            <person name="Montejo-Kovacevich G."/>
            <person name="Yen C E."/>
        </authorList>
    </citation>
    <scope>NUCLEOTIDE SEQUENCE [LARGE SCALE GENOMIC DNA]</scope>
</reference>
<evidence type="ECO:0008006" key="6">
    <source>
        <dbReference type="Google" id="ProtNLM"/>
    </source>
</evidence>
<dbReference type="EMBL" id="CADEBD010000306">
    <property type="protein sequence ID" value="CAB3238622.1"/>
    <property type="molecule type" value="Genomic_DNA"/>
</dbReference>
<accession>A0A8S1A2L4</accession>
<dbReference type="InterPro" id="IPR002213">
    <property type="entry name" value="UDP_glucos_trans"/>
</dbReference>
<protein>
    <recommendedName>
        <fullName evidence="6">UDP-glucuronosyltransferase</fullName>
    </recommendedName>
</protein>
<keyword evidence="2" id="KW-0328">Glycosyltransferase</keyword>
<evidence type="ECO:0000256" key="1">
    <source>
        <dbReference type="ARBA" id="ARBA00009995"/>
    </source>
</evidence>
<name>A0A8S1A2L4_ARCPL</name>
<dbReference type="SUPFAM" id="SSF53756">
    <property type="entry name" value="UDP-Glycosyltransferase/glycogen phosphorylase"/>
    <property type="match status" value="1"/>
</dbReference>
<gene>
    <name evidence="4" type="ORF">APLA_LOCUS8316</name>
</gene>
<keyword evidence="3" id="KW-0808">Transferase</keyword>
<evidence type="ECO:0000256" key="2">
    <source>
        <dbReference type="ARBA" id="ARBA00022676"/>
    </source>
</evidence>
<sequence>MPSKSHSILNNALIKQLLKDGNEITFIRSHEYKNAPPTLRQIDVSSNKELLPANAINIKAIMDSTVSNDPENVRRFMTTMSIKTLENKNVQKLLMDPEEKFDVVIAEYMYNDVLASLAAVFDCSLIWLFPMEVNSDILKRLDAVPNPGYVIDSMSTKVLPLTFKERVEELWALLKAEYMFYRYFDDMETEAYKRLIAPIIAKRGRQPPSFQDIRFNVSLVLGYSHVSMGEAVSLPQSYKNVAGYHIDEDIEPLPKDLKEIMDNAKDGVIYFSMGSNLRSKDWPEETKQKLLLMLGGLKQIVLWKIEEQLPNVPKNVYISNWFPQSSILSHPNCIIFLTHGGLLSITESFHYGVPIIGIPAFADQFVNIKRVVKKGFGIKVDLTYNVVEDLKVAVEKMTSNPSYRLKAKESSIIFHDRPAKPIEEMSFWMHRFSDMVKKL</sequence>
<dbReference type="InterPro" id="IPR050271">
    <property type="entry name" value="UDP-glycosyltransferase"/>
</dbReference>
<dbReference type="FunFam" id="3.40.50.2000:FF:000050">
    <property type="entry name" value="UDP-glucuronosyltransferase"/>
    <property type="match status" value="1"/>
</dbReference>
<evidence type="ECO:0000256" key="3">
    <source>
        <dbReference type="ARBA" id="ARBA00022679"/>
    </source>
</evidence>
<proteinExistence type="inferred from homology"/>